<dbReference type="OrthoDB" id="5891495at2"/>
<dbReference type="STRING" id="225848.Sps_01931"/>
<evidence type="ECO:0000313" key="1">
    <source>
        <dbReference type="EMBL" id="AQS37091.1"/>
    </source>
</evidence>
<keyword evidence="2" id="KW-1185">Reference proteome</keyword>
<dbReference type="EMBL" id="CP014782">
    <property type="protein sequence ID" value="AQS37091.1"/>
    <property type="molecule type" value="Genomic_DNA"/>
</dbReference>
<dbReference type="AlphaFoldDB" id="A0A1S6HNH7"/>
<organism evidence="1 2">
    <name type="scientific">Shewanella psychrophila</name>
    <dbReference type="NCBI Taxonomy" id="225848"/>
    <lineage>
        <taxon>Bacteria</taxon>
        <taxon>Pseudomonadati</taxon>
        <taxon>Pseudomonadota</taxon>
        <taxon>Gammaproteobacteria</taxon>
        <taxon>Alteromonadales</taxon>
        <taxon>Shewanellaceae</taxon>
        <taxon>Shewanella</taxon>
    </lineage>
</organism>
<protein>
    <submittedName>
        <fullName evidence="1">Uncharacterized protein</fullName>
    </submittedName>
</protein>
<reference evidence="1 2" key="1">
    <citation type="submission" date="2016-03" db="EMBL/GenBank/DDBJ databases">
        <title>Complete genome sequence of Shewanella psychrophila WP2, a deep sea bacterium isolated from west Pacific sediment.</title>
        <authorList>
            <person name="Xu G."/>
            <person name="Jian H."/>
        </authorList>
    </citation>
    <scope>NUCLEOTIDE SEQUENCE [LARGE SCALE GENOMIC DNA]</scope>
    <source>
        <strain evidence="1 2">WP2</strain>
    </source>
</reference>
<name>A0A1S6HNH7_9GAMM</name>
<dbReference type="KEGG" id="spsw:Sps_01931"/>
<evidence type="ECO:0000313" key="2">
    <source>
        <dbReference type="Proteomes" id="UP000189545"/>
    </source>
</evidence>
<gene>
    <name evidence="1" type="ORF">Sps_01931</name>
</gene>
<dbReference type="RefSeq" id="WP_077752303.1">
    <property type="nucleotide sequence ID" value="NZ_CP014782.1"/>
</dbReference>
<accession>A0A1S6HNH7</accession>
<sequence>MELFSLLLKIRTEIECTQAEMVEKLSLHHKVFANLDLITYSRWERGVSMPSTLRIIHLLSFAQYDVIRYLVKLDLKLSKTKINQMRRIVAHAYDQHDLIQGAFYPIPDASFKHHCGSEPLTDMDKLQRICDSSGRFFKLDHIAVRERCERSIILQEKHALHILTCEGKDDSLYAHAMLSVHNLHERELLRSEFRHFYNAPRDAEVRGEKVMFFHSAMRFSFKWWEYTCAYLLQVLCHDPEIKEIFFIVRDKSSAQIYTNFGFKVEAKTENEDMNPFGGRRKLISISRDDFLSHHGIIAWLKAHADLLES</sequence>
<dbReference type="Proteomes" id="UP000189545">
    <property type="component" value="Chromosome"/>
</dbReference>
<proteinExistence type="predicted"/>